<evidence type="ECO:0000313" key="1">
    <source>
        <dbReference type="EMBL" id="KAJ8643809.1"/>
    </source>
</evidence>
<proteinExistence type="predicted"/>
<comment type="caution">
    <text evidence="1">The sequence shown here is derived from an EMBL/GenBank/DDBJ whole genome shotgun (WGS) entry which is preliminary data.</text>
</comment>
<evidence type="ECO:0000313" key="2">
    <source>
        <dbReference type="Proteomes" id="UP001234297"/>
    </source>
</evidence>
<sequence length="396" mass="45875">MWYSHLPAVSIATWEDMKHAFLQHFYNINREVGIEELTEASQQPNEIAEQYISRWRDLSLRCPTPLSEMQKIKLCMRCLNHETRYPLLASPVETFEALNQRAHDLENSTLRHNKEVAKTKKVIPSQSTTHQKAPPKKEVTVIEGGKSKNKQVDKPVQSEQKKNTGKNCPSLKERMEKVYPFPNEDIEDLLGELLERNLLELPKPKKLDEVNKVNHSKFCKYHRMTNHKTVDCFVLKEKIQALIDDGTIKLARNQTVENKATVNANPVFALEKQEWEEITTRKKRNKKSSEGKTLEVITSNSPQEKTNVSKNIESLSEIIERAQWLEDHMDGFSDFLDWSENTCDEEEEAKRLTIIYNTEVLRRVGLPATREELAERGLPWTFLIEPSLPGNFENTP</sequence>
<organism evidence="1 2">
    <name type="scientific">Persea americana</name>
    <name type="common">Avocado</name>
    <dbReference type="NCBI Taxonomy" id="3435"/>
    <lineage>
        <taxon>Eukaryota</taxon>
        <taxon>Viridiplantae</taxon>
        <taxon>Streptophyta</taxon>
        <taxon>Embryophyta</taxon>
        <taxon>Tracheophyta</taxon>
        <taxon>Spermatophyta</taxon>
        <taxon>Magnoliopsida</taxon>
        <taxon>Magnoliidae</taxon>
        <taxon>Laurales</taxon>
        <taxon>Lauraceae</taxon>
        <taxon>Persea</taxon>
    </lineage>
</organism>
<gene>
    <name evidence="1" type="ORF">MRB53_005557</name>
</gene>
<reference evidence="1 2" key="1">
    <citation type="journal article" date="2022" name="Hortic Res">
        <title>A haplotype resolved chromosomal level avocado genome allows analysis of novel avocado genes.</title>
        <authorList>
            <person name="Nath O."/>
            <person name="Fletcher S.J."/>
            <person name="Hayward A."/>
            <person name="Shaw L.M."/>
            <person name="Masouleh A.K."/>
            <person name="Furtado A."/>
            <person name="Henry R.J."/>
            <person name="Mitter N."/>
        </authorList>
    </citation>
    <scope>NUCLEOTIDE SEQUENCE [LARGE SCALE GENOMIC DNA]</scope>
    <source>
        <strain evidence="2">cv. Hass</strain>
    </source>
</reference>
<name>A0ACC2MDP0_PERAE</name>
<protein>
    <submittedName>
        <fullName evidence="1">Uncharacterized protein</fullName>
    </submittedName>
</protein>
<dbReference type="Proteomes" id="UP001234297">
    <property type="component" value="Chromosome 2"/>
</dbReference>
<accession>A0ACC2MDP0</accession>
<dbReference type="EMBL" id="CM056810">
    <property type="protein sequence ID" value="KAJ8643809.1"/>
    <property type="molecule type" value="Genomic_DNA"/>
</dbReference>
<keyword evidence="2" id="KW-1185">Reference proteome</keyword>